<gene>
    <name evidence="1" type="ORF">UFOVP999_14</name>
</gene>
<name>A0A6J5PZ39_9CAUD</name>
<dbReference type="EMBL" id="LR796947">
    <property type="protein sequence ID" value="CAB4177263.1"/>
    <property type="molecule type" value="Genomic_DNA"/>
</dbReference>
<protein>
    <submittedName>
        <fullName evidence="1">Uncharacterized protein</fullName>
    </submittedName>
</protein>
<evidence type="ECO:0000313" key="1">
    <source>
        <dbReference type="EMBL" id="CAB4177263.1"/>
    </source>
</evidence>
<reference evidence="1" key="1">
    <citation type="submission" date="2020-05" db="EMBL/GenBank/DDBJ databases">
        <authorList>
            <person name="Chiriac C."/>
            <person name="Salcher M."/>
            <person name="Ghai R."/>
            <person name="Kavagutti S V."/>
        </authorList>
    </citation>
    <scope>NUCLEOTIDE SEQUENCE</scope>
</reference>
<proteinExistence type="predicted"/>
<sequence>MATIQEIEARNEKLVLEFSGSNPKYAASFDPSVRSWTLRSVAGYKDPNGVEQTNSEEVFLYVDKDGSYDVLNIDEIVNRYEQVYSRQPGGLQAFKKRLWQAGQLTDQEYKSTSSGVFKNAIVNAARDHSSTIASNYANANAKFEPIDSFLVANKEQSAGPEINRKLTDPKQAVQDLNIFTQDYLSRTATLEEQKEYKKLLRAEEISAYQKRVTTKTGNVTSTDYIGDVLNQEDYMRIMGKVLKKSIAGTDVDQLLTGTGTLAQNVSAIREYASEMGIKMDGKEALNYATSNLKSGDMKNINNIDSVKLQIKEMAKYLYPSLAAGIDAGVTPGRIGREVGGYIEDELEQPAGTYGIFNSEVADFVAKGTPQNEIRAAQRKKKEFAGTDKAINEATNYLDTMLKSFGVL</sequence>
<organism evidence="1">
    <name type="scientific">uncultured Caudovirales phage</name>
    <dbReference type="NCBI Taxonomy" id="2100421"/>
    <lineage>
        <taxon>Viruses</taxon>
        <taxon>Duplodnaviria</taxon>
        <taxon>Heunggongvirae</taxon>
        <taxon>Uroviricota</taxon>
        <taxon>Caudoviricetes</taxon>
        <taxon>Peduoviridae</taxon>
        <taxon>Maltschvirus</taxon>
        <taxon>Maltschvirus maltsch</taxon>
    </lineage>
</organism>
<accession>A0A6J5PZ39</accession>